<evidence type="ECO:0000313" key="3">
    <source>
        <dbReference type="Proteomes" id="UP000886780"/>
    </source>
</evidence>
<dbReference type="Pfam" id="PF04991">
    <property type="entry name" value="LicD"/>
    <property type="match status" value="1"/>
</dbReference>
<dbReference type="GO" id="GO:0009100">
    <property type="term" value="P:glycoprotein metabolic process"/>
    <property type="evidence" value="ECO:0007669"/>
    <property type="project" value="UniProtKB-ARBA"/>
</dbReference>
<evidence type="ECO:0000259" key="1">
    <source>
        <dbReference type="Pfam" id="PF04991"/>
    </source>
</evidence>
<organism evidence="2 3">
    <name type="scientific">Candidatus Lachnoclostridium stercoripullorum</name>
    <dbReference type="NCBI Taxonomy" id="2838635"/>
    <lineage>
        <taxon>Bacteria</taxon>
        <taxon>Bacillati</taxon>
        <taxon>Bacillota</taxon>
        <taxon>Clostridia</taxon>
        <taxon>Lachnospirales</taxon>
        <taxon>Lachnospiraceae</taxon>
    </lineage>
</organism>
<evidence type="ECO:0000313" key="2">
    <source>
        <dbReference type="EMBL" id="HIX51917.1"/>
    </source>
</evidence>
<dbReference type="InterPro" id="IPR007074">
    <property type="entry name" value="LicD/FKTN/FKRP_NTP_transf"/>
</dbReference>
<proteinExistence type="predicted"/>
<comment type="caution">
    <text evidence="2">The sequence shown here is derived from an EMBL/GenBank/DDBJ whole genome shotgun (WGS) entry which is preliminary data.</text>
</comment>
<dbReference type="AlphaFoldDB" id="A0A9D1W4Y4"/>
<dbReference type="PANTHER" id="PTHR43404:SF2">
    <property type="entry name" value="LIPOPOLYSACCHARIDE CHOLINEPHOSPHOTRANSFERASE LICD"/>
    <property type="match status" value="1"/>
</dbReference>
<accession>A0A9D1W4Y4</accession>
<dbReference type="EMBL" id="DXEU01000064">
    <property type="protein sequence ID" value="HIX51917.1"/>
    <property type="molecule type" value="Genomic_DNA"/>
</dbReference>
<reference evidence="2" key="2">
    <citation type="submission" date="2021-04" db="EMBL/GenBank/DDBJ databases">
        <authorList>
            <person name="Gilroy R."/>
        </authorList>
    </citation>
    <scope>NUCLEOTIDE SEQUENCE</scope>
    <source>
        <strain evidence="2">ChiGjej4B4-12881</strain>
    </source>
</reference>
<protein>
    <submittedName>
        <fullName evidence="2">LicD family protein</fullName>
    </submittedName>
</protein>
<gene>
    <name evidence="2" type="ORF">IAA28_03810</name>
</gene>
<reference evidence="2" key="1">
    <citation type="journal article" date="2021" name="PeerJ">
        <title>Extensive microbial diversity within the chicken gut microbiome revealed by metagenomics and culture.</title>
        <authorList>
            <person name="Gilroy R."/>
            <person name="Ravi A."/>
            <person name="Getino M."/>
            <person name="Pursley I."/>
            <person name="Horton D.L."/>
            <person name="Alikhan N.F."/>
            <person name="Baker D."/>
            <person name="Gharbi K."/>
            <person name="Hall N."/>
            <person name="Watson M."/>
            <person name="Adriaenssens E.M."/>
            <person name="Foster-Nyarko E."/>
            <person name="Jarju S."/>
            <person name="Secka A."/>
            <person name="Antonio M."/>
            <person name="Oren A."/>
            <person name="Chaudhuri R.R."/>
            <person name="La Ragione R."/>
            <person name="Hildebrand F."/>
            <person name="Pallen M.J."/>
        </authorList>
    </citation>
    <scope>NUCLEOTIDE SEQUENCE</scope>
    <source>
        <strain evidence="2">ChiGjej4B4-12881</strain>
    </source>
</reference>
<sequence length="279" mass="32353">MEGYGLEKVHEANLKILDQVDAICRKYRIRYMLDAGTLLGAVRHKGFIPWDDDVDIIFTRSQYEAFLKVAARELPETMELMDCRTLHEGKGFYDFTSRILYLPSRKHEDGPEMRYYDGKLNHLWVDLFVLDELPDSAWGAALARGLQTLVYGLAMGHRYELDFSRYRGAAKAAVRLLSAVGRCLPMGVIFQLQRRLSLLFDNGRKKRLYASNYQPDFLYVTWEKEWAQRTSQVEFEGRSLMAPADPDAVLRMLYGDYMELPPEEKRVPSHSSMEIQIYG</sequence>
<feature type="domain" description="LicD/FKTN/FKRP nucleotidyltransferase" evidence="1">
    <location>
        <begin position="24"/>
        <end position="137"/>
    </location>
</feature>
<dbReference type="Proteomes" id="UP000886780">
    <property type="component" value="Unassembled WGS sequence"/>
</dbReference>
<dbReference type="InterPro" id="IPR052942">
    <property type="entry name" value="LPS_cholinephosphotransferase"/>
</dbReference>
<dbReference type="PANTHER" id="PTHR43404">
    <property type="entry name" value="LIPOPOLYSACCHARIDE CHOLINEPHOSPHOTRANSFERASE LICD"/>
    <property type="match status" value="1"/>
</dbReference>
<name>A0A9D1W4Y4_9FIRM</name>